<organism evidence="2 3">
    <name type="scientific">Mesorhizobium atlanticum</name>
    <dbReference type="NCBI Taxonomy" id="2233532"/>
    <lineage>
        <taxon>Bacteria</taxon>
        <taxon>Pseudomonadati</taxon>
        <taxon>Pseudomonadota</taxon>
        <taxon>Alphaproteobacteria</taxon>
        <taxon>Hyphomicrobiales</taxon>
        <taxon>Phyllobacteriaceae</taxon>
        <taxon>Mesorhizobium</taxon>
    </lineage>
</organism>
<keyword evidence="3" id="KW-1185">Reference proteome</keyword>
<comment type="caution">
    <text evidence="2">The sequence shown here is derived from an EMBL/GenBank/DDBJ whole genome shotgun (WGS) entry which is preliminary data.</text>
</comment>
<dbReference type="Pfam" id="PF13670">
    <property type="entry name" value="PepSY_2"/>
    <property type="match status" value="1"/>
</dbReference>
<dbReference type="InterPro" id="IPR025711">
    <property type="entry name" value="PepSY"/>
</dbReference>
<feature type="domain" description="PepSY" evidence="1">
    <location>
        <begin position="20"/>
        <end position="98"/>
    </location>
</feature>
<reference evidence="3" key="1">
    <citation type="submission" date="2018-06" db="EMBL/GenBank/DDBJ databases">
        <authorList>
            <person name="Helene L.C."/>
            <person name="Dall'Agnol R."/>
            <person name="Delamuta J.R."/>
            <person name="Hungria M."/>
        </authorList>
    </citation>
    <scope>NUCLEOTIDE SEQUENCE [LARGE SCALE GENOMIC DNA]</scope>
    <source>
        <strain evidence="3">CNPSo 3140</strain>
    </source>
</reference>
<evidence type="ECO:0000259" key="1">
    <source>
        <dbReference type="Pfam" id="PF13670"/>
    </source>
</evidence>
<protein>
    <submittedName>
        <fullName evidence="2">PepSY domain-containing protein</fullName>
    </submittedName>
</protein>
<dbReference type="AlphaFoldDB" id="A0A330H1K2"/>
<evidence type="ECO:0000313" key="3">
    <source>
        <dbReference type="Proteomes" id="UP000251956"/>
    </source>
</evidence>
<gene>
    <name evidence="2" type="ORF">DPM35_00475</name>
</gene>
<proteinExistence type="predicted"/>
<reference evidence="2 3" key="2">
    <citation type="submission" date="2018-07" db="EMBL/GenBank/DDBJ databases">
        <title>Diversity of Mesorhizobium strains in Brazil.</title>
        <authorList>
            <person name="Helene L.C.F."/>
            <person name="Dall'Agnol R."/>
            <person name="Delamuta J.R.M."/>
            <person name="Hungria M."/>
        </authorList>
    </citation>
    <scope>NUCLEOTIDE SEQUENCE [LARGE SCALE GENOMIC DNA]</scope>
    <source>
        <strain evidence="2 3">CNPSo 3140</strain>
    </source>
</reference>
<dbReference type="Proteomes" id="UP000251956">
    <property type="component" value="Unassembled WGS sequence"/>
</dbReference>
<name>A0A330H1K2_9HYPH</name>
<dbReference type="OrthoDB" id="7365433at2"/>
<dbReference type="EMBL" id="QMBQ01000001">
    <property type="protein sequence ID" value="RAZ79814.1"/>
    <property type="molecule type" value="Genomic_DNA"/>
</dbReference>
<evidence type="ECO:0000313" key="2">
    <source>
        <dbReference type="EMBL" id="RAZ79814.1"/>
    </source>
</evidence>
<accession>A0A330H1K2</accession>
<sequence>MASRPQYHSQPDGDPMYRTLVIAALAGVIAGPALAAGTCSTAAKSKFQPKATLEAQLKGEGLTVRQIKTEKGCYEVYAVDKDGKKVNTAYNAETLEKLDNAEAGEN</sequence>